<name>A0AAQ4CUR3_9CREN</name>
<dbReference type="AlphaFoldDB" id="A0AAQ4CUR3"/>
<evidence type="ECO:0000313" key="1">
    <source>
        <dbReference type="EMBL" id="BDB99544.1"/>
    </source>
</evidence>
<dbReference type="EMBL" id="AP025226">
    <property type="protein sequence ID" value="BDB99544.1"/>
    <property type="molecule type" value="Genomic_DNA"/>
</dbReference>
<gene>
    <name evidence="1" type="ORF">SACC_25610</name>
</gene>
<dbReference type="RefSeq" id="WP_229569912.1">
    <property type="nucleotide sequence ID" value="NZ_AP025226.1"/>
</dbReference>
<accession>A0AAQ4CUR3</accession>
<keyword evidence="2" id="KW-1185">Reference proteome</keyword>
<reference evidence="1 2" key="1">
    <citation type="journal article" date="2022" name="Microbiol. Resour. Announc.">
        <title>Complete Genome Sequence of the Hyperthermophilic and Acidophilic Archaeon Saccharolobus caldissimus Strain HS-3T.</title>
        <authorList>
            <person name="Sakai H.D."/>
            <person name="Kurosawa N."/>
        </authorList>
    </citation>
    <scope>NUCLEOTIDE SEQUENCE [LARGE SCALE GENOMIC DNA]</scope>
    <source>
        <strain evidence="1 2">JCM32116</strain>
    </source>
</reference>
<dbReference type="Proteomes" id="UP001319921">
    <property type="component" value="Chromosome"/>
</dbReference>
<dbReference type="GeneID" id="68867279"/>
<protein>
    <submittedName>
        <fullName evidence="1">Uncharacterized protein</fullName>
    </submittedName>
</protein>
<sequence>MCLFRKIRVERPIISNEVLLIKKDDFVHLGDEIYLRVLASDKRGEEISKSYYYFIVNRLRQMGLLLDNAISFKAVFPFEVTSNGISLTDSIMFITDDKTLVYYNSENTVYSCESCPVTLECINGFKSVVREVKVEIRNDELDEAWLSLISGLKFKLLSNIKFARVKADIGNINLKERTFAKQLKVTQIDG</sequence>
<evidence type="ECO:0000313" key="2">
    <source>
        <dbReference type="Proteomes" id="UP001319921"/>
    </source>
</evidence>
<organism evidence="1 2">
    <name type="scientific">Saccharolobus caldissimus</name>
    <dbReference type="NCBI Taxonomy" id="1702097"/>
    <lineage>
        <taxon>Archaea</taxon>
        <taxon>Thermoproteota</taxon>
        <taxon>Thermoprotei</taxon>
        <taxon>Sulfolobales</taxon>
        <taxon>Sulfolobaceae</taxon>
        <taxon>Saccharolobus</taxon>
    </lineage>
</organism>
<dbReference type="KEGG" id="scas:SACC_25610"/>
<proteinExistence type="predicted"/>